<protein>
    <recommendedName>
        <fullName evidence="1">F-box domain-containing protein</fullName>
    </recommendedName>
</protein>
<evidence type="ECO:0000259" key="1">
    <source>
        <dbReference type="PROSITE" id="PS50181"/>
    </source>
</evidence>
<dbReference type="EMBL" id="CAJNOR010000145">
    <property type="protein sequence ID" value="CAF0816363.1"/>
    <property type="molecule type" value="Genomic_DNA"/>
</dbReference>
<dbReference type="AlphaFoldDB" id="A0A813TYV0"/>
<reference evidence="2" key="1">
    <citation type="submission" date="2021-02" db="EMBL/GenBank/DDBJ databases">
        <authorList>
            <person name="Nowell W R."/>
        </authorList>
    </citation>
    <scope>NUCLEOTIDE SEQUENCE</scope>
</reference>
<organism evidence="2 3">
    <name type="scientific">Adineta ricciae</name>
    <name type="common">Rotifer</name>
    <dbReference type="NCBI Taxonomy" id="249248"/>
    <lineage>
        <taxon>Eukaryota</taxon>
        <taxon>Metazoa</taxon>
        <taxon>Spiralia</taxon>
        <taxon>Gnathifera</taxon>
        <taxon>Rotifera</taxon>
        <taxon>Eurotatoria</taxon>
        <taxon>Bdelloidea</taxon>
        <taxon>Adinetida</taxon>
        <taxon>Adinetidae</taxon>
        <taxon>Adineta</taxon>
    </lineage>
</organism>
<evidence type="ECO:0000313" key="2">
    <source>
        <dbReference type="EMBL" id="CAF0816363.1"/>
    </source>
</evidence>
<keyword evidence="3" id="KW-1185">Reference proteome</keyword>
<dbReference type="PROSITE" id="PS50181">
    <property type="entry name" value="FBOX"/>
    <property type="match status" value="1"/>
</dbReference>
<dbReference type="Gene3D" id="3.80.10.10">
    <property type="entry name" value="Ribonuclease Inhibitor"/>
    <property type="match status" value="1"/>
</dbReference>
<accession>A0A813TYV0</accession>
<evidence type="ECO:0000313" key="3">
    <source>
        <dbReference type="Proteomes" id="UP000663828"/>
    </source>
</evidence>
<feature type="domain" description="F-box" evidence="1">
    <location>
        <begin position="1"/>
        <end position="54"/>
    </location>
</feature>
<proteinExistence type="predicted"/>
<dbReference type="Proteomes" id="UP000663828">
    <property type="component" value="Unassembled WGS sequence"/>
</dbReference>
<gene>
    <name evidence="2" type="ORF">XAT740_LOCUS3731</name>
</gene>
<name>A0A813TYV0_ADIRI</name>
<dbReference type="SUPFAM" id="SSF52047">
    <property type="entry name" value="RNI-like"/>
    <property type="match status" value="1"/>
</dbReference>
<dbReference type="InterPro" id="IPR001810">
    <property type="entry name" value="F-box_dom"/>
</dbReference>
<dbReference type="InterPro" id="IPR032675">
    <property type="entry name" value="LRR_dom_sf"/>
</dbReference>
<comment type="caution">
    <text evidence="2">The sequence shown here is derived from an EMBL/GenBank/DDBJ whole genome shotgun (WGS) entry which is preliminary data.</text>
</comment>
<sequence length="609" mass="70840">MSLEQLPNKVLLTVFSYMNTVDLFRAFHHLNERFDTQLKVHVSTHKVDFRWITKRAFDVFCRTSLGLIDTNVTSLCLSDDVEFPNLFHHFLLNPEQNFVIDPARILRGFDEYGHRILRSGIRFTMSQFVNLKYLHLDVIDFFEPVVQLLSECICLSHLTHLKITQNMNSYFTHAPRIVNAVWKLPKLTHFRFLSMNTMNISGVTLSRCTSRTLLSFSLERIDISWAQFFNLLEDSPNMTHARISICETAEVPAIMQIIPSITNLNLTVGYVPNVLAHIFDLMPNITHLTIEFKDASSFEYEFFNGHKWKQIVLHHLPNLKVFSFFYVFFARFDTTIEQDVDTLLATFRTPFWLDERQLFVQCDWLPEHGGKPVLFYTLPQTCGYNYSIHPMVKSRSTHPAVDRDSMLCGVPSMNFSKSLGYINRCCSRSVQNIQNAELMVELPVQEYVWRFISTFTHFTSLSVRLTRMNHPSQLQQLINLSPNCHSVTLSNISPAKLVELDINQTCLRRIALVEYTFNAVECSAFANSPLGKQCTILQIDLTDRRHVLVLLDEMPRLQQLTCKCSDAKWDIDESLADENQDEVQWLQERLPKTYSINYVEDSFVRIWIV</sequence>